<dbReference type="Pfam" id="PF02913">
    <property type="entry name" value="FAD-oxidase_C"/>
    <property type="match status" value="1"/>
</dbReference>
<comment type="cofactor">
    <cofactor evidence="1">
        <name>FAD</name>
        <dbReference type="ChEBI" id="CHEBI:57692"/>
    </cofactor>
</comment>
<name>A0A0H2Z8R1_PSEAB</name>
<keyword evidence="4" id="KW-0274">FAD</keyword>
<dbReference type="BioCyc" id="PAER208963:G1G74-3867-MONOMER"/>
<evidence type="ECO:0000256" key="5">
    <source>
        <dbReference type="ARBA" id="ARBA00023002"/>
    </source>
</evidence>
<evidence type="ECO:0000313" key="8">
    <source>
        <dbReference type="Proteomes" id="UP000000653"/>
    </source>
</evidence>
<keyword evidence="5" id="KW-0560">Oxidoreductase</keyword>
<evidence type="ECO:0000256" key="1">
    <source>
        <dbReference type="ARBA" id="ARBA00001974"/>
    </source>
</evidence>
<dbReference type="InterPro" id="IPR051264">
    <property type="entry name" value="FAD-oxidored/transferase_4"/>
</dbReference>
<dbReference type="RefSeq" id="WP_003087009.1">
    <property type="nucleotide sequence ID" value="NC_008463.1"/>
</dbReference>
<dbReference type="Proteomes" id="UP000000653">
    <property type="component" value="Chromosome"/>
</dbReference>
<dbReference type="InterPro" id="IPR016171">
    <property type="entry name" value="Vanillyl_alc_oxidase_C-sub2"/>
</dbReference>
<dbReference type="Pfam" id="PF01565">
    <property type="entry name" value="FAD_binding_4"/>
    <property type="match status" value="1"/>
</dbReference>
<organism evidence="7 8">
    <name type="scientific">Pseudomonas aeruginosa (strain UCBPP-PA14)</name>
    <dbReference type="NCBI Taxonomy" id="208963"/>
    <lineage>
        <taxon>Bacteria</taxon>
        <taxon>Pseudomonadati</taxon>
        <taxon>Pseudomonadota</taxon>
        <taxon>Gammaproteobacteria</taxon>
        <taxon>Pseudomonadales</taxon>
        <taxon>Pseudomonadaceae</taxon>
        <taxon>Pseudomonas</taxon>
    </lineage>
</organism>
<dbReference type="KEGG" id="pau:PA14_46140"/>
<dbReference type="FunFam" id="3.30.70.2740:FF:000010">
    <property type="entry name" value="FAD-binding oxidoreductase"/>
    <property type="match status" value="1"/>
</dbReference>
<dbReference type="InterPro" id="IPR004113">
    <property type="entry name" value="FAD-bd_oxidored_4_C"/>
</dbReference>
<evidence type="ECO:0000259" key="6">
    <source>
        <dbReference type="PROSITE" id="PS51387"/>
    </source>
</evidence>
<dbReference type="GO" id="GO:0022904">
    <property type="term" value="P:respiratory electron transport chain"/>
    <property type="evidence" value="ECO:0007669"/>
    <property type="project" value="TreeGrafter"/>
</dbReference>
<dbReference type="InterPro" id="IPR036318">
    <property type="entry name" value="FAD-bd_PCMH-like_sf"/>
</dbReference>
<dbReference type="PANTHER" id="PTHR43716:SF1">
    <property type="entry name" value="D-2-HYDROXYGLUTARATE DEHYDROGENASE, MITOCHONDRIAL"/>
    <property type="match status" value="1"/>
</dbReference>
<accession>A0A0H2Z8R1</accession>
<gene>
    <name evidence="7" type="ordered locus">PA14_46140</name>
</gene>
<dbReference type="SUPFAM" id="SSF56176">
    <property type="entry name" value="FAD-binding/transporter-associated domain-like"/>
    <property type="match status" value="1"/>
</dbReference>
<sequence>MDDSELYRSLCEILGARGVRDSAALAGQDPGYHPQNLAGSFLVLPESTDQVAAVVRLCRQAGRALVPQGGLTGLVGGGAAQAGDVLLSLRRLNRIHRLDAASQTLDLDAGVTLEQAQALAAEAGLDPGIDLAARGSASVGGLVATNAGGIRAFRFGTMRQRVLGLEAVLADGSVYSDLRGLLKNTTGYDLKQLFVGAEGTLGIVTRAVLRLEPLQRPGATALLGLPDVDAAITIAARLRREHAERLFACEILWHDYLQCTAAPMGDSAPSLAPCPLYLLVELAEDRHLDAGEALTALLEDCFEDGLVEDALLAANETQRLAIWRLREDSDAAIHAGVDSLSFDVSLPVPALAGYVERIRRRLDDLVKGMQVFLFGHFLDGNLHVMLAADVPLLPLHQAVEEILYGELGECAGVISAEHGIGLEKKEALGRYADPLKLALMAQIKELLDPSGLFNPGKVIP</sequence>
<evidence type="ECO:0000256" key="4">
    <source>
        <dbReference type="ARBA" id="ARBA00022827"/>
    </source>
</evidence>
<dbReference type="PROSITE" id="PS51387">
    <property type="entry name" value="FAD_PCMH"/>
    <property type="match status" value="1"/>
</dbReference>
<proteinExistence type="inferred from homology"/>
<dbReference type="PANTHER" id="PTHR43716">
    <property type="entry name" value="D-2-HYDROXYGLUTARATE DEHYDROGENASE, MITOCHONDRIAL"/>
    <property type="match status" value="1"/>
</dbReference>
<dbReference type="InterPro" id="IPR016166">
    <property type="entry name" value="FAD-bd_PCMH"/>
</dbReference>
<dbReference type="InterPro" id="IPR016169">
    <property type="entry name" value="FAD-bd_PCMH_sub2"/>
</dbReference>
<evidence type="ECO:0000256" key="3">
    <source>
        <dbReference type="ARBA" id="ARBA00022630"/>
    </source>
</evidence>
<dbReference type="Gene3D" id="1.10.45.10">
    <property type="entry name" value="Vanillyl-alcohol Oxidase, Chain A, domain 4"/>
    <property type="match status" value="1"/>
</dbReference>
<protein>
    <submittedName>
        <fullName evidence="7">Putative oxidoreductase</fullName>
    </submittedName>
</protein>
<dbReference type="InterPro" id="IPR016164">
    <property type="entry name" value="FAD-linked_Oxase-like_C"/>
</dbReference>
<dbReference type="Gene3D" id="3.30.465.10">
    <property type="match status" value="1"/>
</dbReference>
<keyword evidence="3" id="KW-0285">Flavoprotein</keyword>
<dbReference type="GO" id="GO:0071949">
    <property type="term" value="F:FAD binding"/>
    <property type="evidence" value="ECO:0007669"/>
    <property type="project" value="InterPro"/>
</dbReference>
<evidence type="ECO:0000313" key="7">
    <source>
        <dbReference type="EMBL" id="ABJ10598.1"/>
    </source>
</evidence>
<dbReference type="FunFam" id="1.10.45.10:FF:000001">
    <property type="entry name" value="D-lactate dehydrogenase mitochondrial"/>
    <property type="match status" value="1"/>
</dbReference>
<dbReference type="GO" id="GO:0016491">
    <property type="term" value="F:oxidoreductase activity"/>
    <property type="evidence" value="ECO:0007669"/>
    <property type="project" value="UniProtKB-KW"/>
</dbReference>
<dbReference type="Gene3D" id="3.30.70.2740">
    <property type="match status" value="1"/>
</dbReference>
<dbReference type="AlphaFoldDB" id="A0A0H2Z8R1"/>
<reference evidence="7 8" key="1">
    <citation type="journal article" date="2006" name="Genome Biol.">
        <title>Genomic analysis reveals that Pseudomonas aeruginosa virulence is combinatorial.</title>
        <authorList>
            <person name="Lee D.G."/>
            <person name="Urbach J.M."/>
            <person name="Wu G."/>
            <person name="Liberati N.T."/>
            <person name="Feinbaum R.L."/>
            <person name="Miyata S."/>
            <person name="Diggins L.T."/>
            <person name="He J."/>
            <person name="Saucier M."/>
            <person name="Deziel E."/>
            <person name="Friedman L."/>
            <person name="Li L."/>
            <person name="Grills G."/>
            <person name="Montgomery K."/>
            <person name="Kucherlapati R."/>
            <person name="Rahme L.G."/>
            <person name="Ausubel F.M."/>
        </authorList>
    </citation>
    <scope>NUCLEOTIDE SEQUENCE [LARGE SCALE GENOMIC DNA]</scope>
    <source>
        <strain evidence="7 8">UCBPP-PA14</strain>
    </source>
</reference>
<dbReference type="EMBL" id="CP000438">
    <property type="protein sequence ID" value="ABJ10598.1"/>
    <property type="molecule type" value="Genomic_DNA"/>
</dbReference>
<feature type="domain" description="FAD-binding PCMH-type" evidence="6">
    <location>
        <begin position="32"/>
        <end position="214"/>
    </location>
</feature>
<evidence type="ECO:0000256" key="2">
    <source>
        <dbReference type="ARBA" id="ARBA00008000"/>
    </source>
</evidence>
<dbReference type="HOGENOM" id="CLU_017779_4_1_6"/>
<dbReference type="InterPro" id="IPR006094">
    <property type="entry name" value="Oxid_FAD_bind_N"/>
</dbReference>
<comment type="similarity">
    <text evidence="2">Belongs to the FAD-binding oxidoreductase/transferase type 4 family.</text>
</comment>
<dbReference type="Gene3D" id="3.30.70.2190">
    <property type="match status" value="1"/>
</dbReference>
<dbReference type="SUPFAM" id="SSF55103">
    <property type="entry name" value="FAD-linked oxidases, C-terminal domain"/>
    <property type="match status" value="1"/>
</dbReference>